<organism evidence="3 4">
    <name type="scientific">Pseudonocardia nematodicida</name>
    <dbReference type="NCBI Taxonomy" id="1206997"/>
    <lineage>
        <taxon>Bacteria</taxon>
        <taxon>Bacillati</taxon>
        <taxon>Actinomycetota</taxon>
        <taxon>Actinomycetes</taxon>
        <taxon>Pseudonocardiales</taxon>
        <taxon>Pseudonocardiaceae</taxon>
        <taxon>Pseudonocardia</taxon>
    </lineage>
</organism>
<feature type="region of interest" description="Disordered" evidence="1">
    <location>
        <begin position="230"/>
        <end position="254"/>
    </location>
</feature>
<reference evidence="3 4" key="1">
    <citation type="submission" date="2024-03" db="EMBL/GenBank/DDBJ databases">
        <title>Draft genome sequence of Pseudonocardia nematodicida JCM 31783.</title>
        <authorList>
            <person name="Butdee W."/>
            <person name="Duangmal K."/>
        </authorList>
    </citation>
    <scope>NUCLEOTIDE SEQUENCE [LARGE SCALE GENOMIC DNA]</scope>
    <source>
        <strain evidence="3 4">JCM 31783</strain>
    </source>
</reference>
<feature type="domain" description="GFO/IDH/MocA-like oxidoreductase" evidence="2">
    <location>
        <begin position="16"/>
        <end position="137"/>
    </location>
</feature>
<evidence type="ECO:0000259" key="2">
    <source>
        <dbReference type="Pfam" id="PF22725"/>
    </source>
</evidence>
<protein>
    <submittedName>
        <fullName evidence="3">Gfo/Idh/MocA family oxidoreductase</fullName>
    </submittedName>
</protein>
<proteinExistence type="predicted"/>
<evidence type="ECO:0000313" key="4">
    <source>
        <dbReference type="Proteomes" id="UP001494902"/>
    </source>
</evidence>
<evidence type="ECO:0000256" key="1">
    <source>
        <dbReference type="SAM" id="MobiDB-lite"/>
    </source>
</evidence>
<accession>A0ABV1K4S9</accession>
<name>A0ABV1K4S9_9PSEU</name>
<dbReference type="EMBL" id="JBEDNQ010000001">
    <property type="protein sequence ID" value="MEQ3549064.1"/>
    <property type="molecule type" value="Genomic_DNA"/>
</dbReference>
<dbReference type="InterPro" id="IPR052515">
    <property type="entry name" value="Gfo/Idh/MocA_Oxidoreductase"/>
</dbReference>
<dbReference type="Pfam" id="PF22725">
    <property type="entry name" value="GFO_IDH_MocA_C3"/>
    <property type="match status" value="1"/>
</dbReference>
<dbReference type="PANTHER" id="PTHR43249:SF1">
    <property type="entry name" value="D-GLUCOSIDE 3-DEHYDROGENASE"/>
    <property type="match status" value="1"/>
</dbReference>
<dbReference type="InterPro" id="IPR055170">
    <property type="entry name" value="GFO_IDH_MocA-like_dom"/>
</dbReference>
<dbReference type="SUPFAM" id="SSF55347">
    <property type="entry name" value="Glyceraldehyde-3-phosphate dehydrogenase-like, C-terminal domain"/>
    <property type="match status" value="1"/>
</dbReference>
<sequence>MAAVVSQQRFGPAATRVREAIDAGRMGTLTSGVVSVGWWRSQAYYDRDDWRGTWAHDGGALMNQGVHTLDLLVWYFGEPVRVSAGSRLLAHRRIEVEDTVAAVVEFESGAIATVHATTAAFPGLAARLQVMGTRGSAVIEHEGLSYLHLAGPTDVGDMGLHGAGNQVVAPDPVDNRDATTTAAGHARQFADVSRAILDGRRTLVTVEDAVRTLRTVHAIYRSATEGRPVDLAELGQDPSPDAYRVGTVPPPAVP</sequence>
<keyword evidence="4" id="KW-1185">Reference proteome</keyword>
<dbReference type="Proteomes" id="UP001494902">
    <property type="component" value="Unassembled WGS sequence"/>
</dbReference>
<gene>
    <name evidence="3" type="ORF">WIS52_01160</name>
</gene>
<dbReference type="Gene3D" id="3.30.360.10">
    <property type="entry name" value="Dihydrodipicolinate Reductase, domain 2"/>
    <property type="match status" value="1"/>
</dbReference>
<evidence type="ECO:0000313" key="3">
    <source>
        <dbReference type="EMBL" id="MEQ3549064.1"/>
    </source>
</evidence>
<comment type="caution">
    <text evidence="3">The sequence shown here is derived from an EMBL/GenBank/DDBJ whole genome shotgun (WGS) entry which is preliminary data.</text>
</comment>
<dbReference type="PANTHER" id="PTHR43249">
    <property type="entry name" value="UDP-N-ACETYL-2-AMINO-2-DEOXY-D-GLUCURONATE OXIDASE"/>
    <property type="match status" value="1"/>
</dbReference>